<proteinExistence type="predicted"/>
<dbReference type="InterPro" id="IPR011060">
    <property type="entry name" value="RibuloseP-bd_barrel"/>
</dbReference>
<name>A0A177Y8Z9_9NOCA</name>
<comment type="caution">
    <text evidence="1">The sequence shown here is derived from an EMBL/GenBank/DDBJ whole genome shotgun (WGS) entry which is preliminary data.</text>
</comment>
<evidence type="ECO:0000313" key="2">
    <source>
        <dbReference type="Proteomes" id="UP000077519"/>
    </source>
</evidence>
<sequence length="205" mass="21099">MTITLAPWHVGYEKHLVGSVYAAAPGLRTQAAEALVAAGIAVHVDVMAPDEGLPVGVTLDELDELAAIVPRDMLGVHLVGSVDGVRAMLPRIPDVGDLYVPLGTPGIGSSRVWAAVWDEVDEASASTVDLTGYDGVLLMLLEPGTSGVADPDRLSIATALARRIDVTLDGGVTEHLMPACLSTGASTAVVGRALILDSPLPEGHS</sequence>
<protein>
    <recommendedName>
        <fullName evidence="3">Ribulose-phosphate 3-epimerase</fullName>
    </recommendedName>
</protein>
<dbReference type="Gene3D" id="3.20.20.70">
    <property type="entry name" value="Aldolase class I"/>
    <property type="match status" value="1"/>
</dbReference>
<accession>A0A177Y8Z9</accession>
<keyword evidence="2" id="KW-1185">Reference proteome</keyword>
<dbReference type="Proteomes" id="UP000077519">
    <property type="component" value="Unassembled WGS sequence"/>
</dbReference>
<dbReference type="SUPFAM" id="SSF51366">
    <property type="entry name" value="Ribulose-phoshate binding barrel"/>
    <property type="match status" value="1"/>
</dbReference>
<evidence type="ECO:0000313" key="1">
    <source>
        <dbReference type="EMBL" id="OAK51679.1"/>
    </source>
</evidence>
<reference evidence="1 2" key="1">
    <citation type="submission" date="2016-03" db="EMBL/GenBank/DDBJ databases">
        <title>Genome sequence of Rhodococcus kyotonensis KB10.</title>
        <authorList>
            <person name="Jeong H."/>
            <person name="Hong C.E."/>
            <person name="Jo S.H."/>
            <person name="Park J.M."/>
        </authorList>
    </citation>
    <scope>NUCLEOTIDE SEQUENCE [LARGE SCALE GENOMIC DNA]</scope>
    <source>
        <strain evidence="1 2">KB10</strain>
    </source>
</reference>
<dbReference type="EMBL" id="LVHI01000037">
    <property type="protein sequence ID" value="OAK51679.1"/>
    <property type="molecule type" value="Genomic_DNA"/>
</dbReference>
<organism evidence="1 2">
    <name type="scientific">Rhodococcoides kyotonense</name>
    <dbReference type="NCBI Taxonomy" id="398843"/>
    <lineage>
        <taxon>Bacteria</taxon>
        <taxon>Bacillati</taxon>
        <taxon>Actinomycetota</taxon>
        <taxon>Actinomycetes</taxon>
        <taxon>Mycobacteriales</taxon>
        <taxon>Nocardiaceae</taxon>
        <taxon>Rhodococcoides</taxon>
    </lineage>
</organism>
<dbReference type="InterPro" id="IPR013785">
    <property type="entry name" value="Aldolase_TIM"/>
</dbReference>
<dbReference type="RefSeq" id="WP_068430226.1">
    <property type="nucleotide sequence ID" value="NZ_LVHI01000037.1"/>
</dbReference>
<gene>
    <name evidence="1" type="ORF">A3K89_10355</name>
</gene>
<evidence type="ECO:0008006" key="3">
    <source>
        <dbReference type="Google" id="ProtNLM"/>
    </source>
</evidence>
<dbReference type="AlphaFoldDB" id="A0A177Y8Z9"/>